<evidence type="ECO:0000256" key="1">
    <source>
        <dbReference type="SAM" id="MobiDB-lite"/>
    </source>
</evidence>
<evidence type="ECO:0000313" key="2">
    <source>
        <dbReference type="EMBL" id="KZV13927.1"/>
    </source>
</evidence>
<dbReference type="AlphaFoldDB" id="A0A2Z6ZXE5"/>
<protein>
    <submittedName>
        <fullName evidence="2">Uncharacterized protein</fullName>
    </submittedName>
</protein>
<evidence type="ECO:0000313" key="3">
    <source>
        <dbReference type="Proteomes" id="UP000250235"/>
    </source>
</evidence>
<sequence length="70" mass="8213">MATTAISRRLSFPRHATHGKARDDVPTIAERQLRDKDDEFRKLRDQILQIIRNAESEDGEDFTKEDENEE</sequence>
<reference evidence="2 3" key="1">
    <citation type="journal article" date="2015" name="Proc. Natl. Acad. Sci. U.S.A.">
        <title>The resurrection genome of Boea hygrometrica: A blueprint for survival of dehydration.</title>
        <authorList>
            <person name="Xiao L."/>
            <person name="Yang G."/>
            <person name="Zhang L."/>
            <person name="Yang X."/>
            <person name="Zhao S."/>
            <person name="Ji Z."/>
            <person name="Zhou Q."/>
            <person name="Hu M."/>
            <person name="Wang Y."/>
            <person name="Chen M."/>
            <person name="Xu Y."/>
            <person name="Jin H."/>
            <person name="Xiao X."/>
            <person name="Hu G."/>
            <person name="Bao F."/>
            <person name="Hu Y."/>
            <person name="Wan P."/>
            <person name="Li L."/>
            <person name="Deng X."/>
            <person name="Kuang T."/>
            <person name="Xiang C."/>
            <person name="Zhu J.K."/>
            <person name="Oliver M.J."/>
            <person name="He Y."/>
        </authorList>
    </citation>
    <scope>NUCLEOTIDE SEQUENCE [LARGE SCALE GENOMIC DNA]</scope>
    <source>
        <strain evidence="3">cv. XS01</strain>
    </source>
</reference>
<organism evidence="2 3">
    <name type="scientific">Dorcoceras hygrometricum</name>
    <dbReference type="NCBI Taxonomy" id="472368"/>
    <lineage>
        <taxon>Eukaryota</taxon>
        <taxon>Viridiplantae</taxon>
        <taxon>Streptophyta</taxon>
        <taxon>Embryophyta</taxon>
        <taxon>Tracheophyta</taxon>
        <taxon>Spermatophyta</taxon>
        <taxon>Magnoliopsida</taxon>
        <taxon>eudicotyledons</taxon>
        <taxon>Gunneridae</taxon>
        <taxon>Pentapetalae</taxon>
        <taxon>asterids</taxon>
        <taxon>lamiids</taxon>
        <taxon>Lamiales</taxon>
        <taxon>Gesneriaceae</taxon>
        <taxon>Didymocarpoideae</taxon>
        <taxon>Trichosporeae</taxon>
        <taxon>Loxocarpinae</taxon>
        <taxon>Dorcoceras</taxon>
    </lineage>
</organism>
<dbReference type="EMBL" id="KV023947">
    <property type="protein sequence ID" value="KZV13927.1"/>
    <property type="molecule type" value="Genomic_DNA"/>
</dbReference>
<gene>
    <name evidence="2" type="ORF">F511_44794</name>
</gene>
<feature type="region of interest" description="Disordered" evidence="1">
    <location>
        <begin position="1"/>
        <end position="25"/>
    </location>
</feature>
<keyword evidence="3" id="KW-1185">Reference proteome</keyword>
<name>A0A2Z6ZXE5_9LAMI</name>
<dbReference type="Proteomes" id="UP000250235">
    <property type="component" value="Unassembled WGS sequence"/>
</dbReference>
<proteinExistence type="predicted"/>
<accession>A0A2Z6ZXE5</accession>